<dbReference type="EMBL" id="BAABJM010000004">
    <property type="protein sequence ID" value="GAA5060782.1"/>
    <property type="molecule type" value="Genomic_DNA"/>
</dbReference>
<keyword evidence="2" id="KW-1185">Reference proteome</keyword>
<reference evidence="2" key="1">
    <citation type="journal article" date="2019" name="Int. J. Syst. Evol. Microbiol.">
        <title>The Global Catalogue of Microorganisms (GCM) 10K type strain sequencing project: providing services to taxonomists for standard genome sequencing and annotation.</title>
        <authorList>
            <consortium name="The Broad Institute Genomics Platform"/>
            <consortium name="The Broad Institute Genome Sequencing Center for Infectious Disease"/>
            <person name="Wu L."/>
            <person name="Ma J."/>
        </authorList>
    </citation>
    <scope>NUCLEOTIDE SEQUENCE [LARGE SCALE GENOMIC DNA]</scope>
    <source>
        <strain evidence="2">JCM 18298</strain>
    </source>
</reference>
<name>A0ABP9KKI1_9NOCA</name>
<dbReference type="RefSeq" id="WP_345497336.1">
    <property type="nucleotide sequence ID" value="NZ_BAABJM010000004.1"/>
</dbReference>
<proteinExistence type="predicted"/>
<organism evidence="1 2">
    <name type="scientific">Nocardia callitridis</name>
    <dbReference type="NCBI Taxonomy" id="648753"/>
    <lineage>
        <taxon>Bacteria</taxon>
        <taxon>Bacillati</taxon>
        <taxon>Actinomycetota</taxon>
        <taxon>Actinomycetes</taxon>
        <taxon>Mycobacteriales</taxon>
        <taxon>Nocardiaceae</taxon>
        <taxon>Nocardia</taxon>
    </lineage>
</organism>
<evidence type="ECO:0008006" key="3">
    <source>
        <dbReference type="Google" id="ProtNLM"/>
    </source>
</evidence>
<dbReference type="Proteomes" id="UP001500603">
    <property type="component" value="Unassembled WGS sequence"/>
</dbReference>
<gene>
    <name evidence="1" type="ORF">GCM10023318_42650</name>
</gene>
<sequence length="120" mass="12998">MTENSTDSAAGFTDLVERITVLHNIAEWSERTRDIEAVAGLPRFTDEKSWAAFDQLSVGDETRLPAWCLLARAPDLGRVIVRAAELGWAAGAPVLGAHETRVVLTAPSGLVVVAYSPLRR</sequence>
<protein>
    <recommendedName>
        <fullName evidence="3">Glyoxalase-like domain-containing protein</fullName>
    </recommendedName>
</protein>
<comment type="caution">
    <text evidence="1">The sequence shown here is derived from an EMBL/GenBank/DDBJ whole genome shotgun (WGS) entry which is preliminary data.</text>
</comment>
<evidence type="ECO:0000313" key="1">
    <source>
        <dbReference type="EMBL" id="GAA5060782.1"/>
    </source>
</evidence>
<evidence type="ECO:0000313" key="2">
    <source>
        <dbReference type="Proteomes" id="UP001500603"/>
    </source>
</evidence>
<accession>A0ABP9KKI1</accession>